<evidence type="ECO:0000313" key="2">
    <source>
        <dbReference type="RefSeq" id="XP_030387928.1"/>
    </source>
</evidence>
<gene>
    <name evidence="2" type="primary">LOC115634383</name>
</gene>
<dbReference type="AlphaFoldDB" id="A0A6J2UKC2"/>
<proteinExistence type="predicted"/>
<sequence>MKPSQLLELSCQLHKKHVTPTISVNFRFNETISKFTIHAVFDVFAKGNKRINLVNIKMDGCRYLSSLNGKNLFHKLLKRLRSVSDLPNGCPIVAQQKYEIRNYTFLPDEYPSNAPESHWQMRVKLLKQNELYVDILFDGAVVYNT</sequence>
<dbReference type="InterPro" id="IPR010512">
    <property type="entry name" value="DUF1091"/>
</dbReference>
<name>A0A6J2UKC2_DROLE</name>
<dbReference type="Pfam" id="PF06477">
    <property type="entry name" value="DUF1091"/>
    <property type="match status" value="1"/>
</dbReference>
<keyword evidence="1" id="KW-1185">Reference proteome</keyword>
<dbReference type="GeneID" id="115634383"/>
<accession>A0A6J2UKC2</accession>
<organism evidence="1 2">
    <name type="scientific">Drosophila lebanonensis</name>
    <name type="common">Fruit fly</name>
    <name type="synonym">Scaptodrosophila lebanonensis</name>
    <dbReference type="NCBI Taxonomy" id="7225"/>
    <lineage>
        <taxon>Eukaryota</taxon>
        <taxon>Metazoa</taxon>
        <taxon>Ecdysozoa</taxon>
        <taxon>Arthropoda</taxon>
        <taxon>Hexapoda</taxon>
        <taxon>Insecta</taxon>
        <taxon>Pterygota</taxon>
        <taxon>Neoptera</taxon>
        <taxon>Endopterygota</taxon>
        <taxon>Diptera</taxon>
        <taxon>Brachycera</taxon>
        <taxon>Muscomorpha</taxon>
        <taxon>Ephydroidea</taxon>
        <taxon>Drosophilidae</taxon>
        <taxon>Scaptodrosophila</taxon>
    </lineage>
</organism>
<protein>
    <submittedName>
        <fullName evidence="2">Uncharacterized protein LOC115634383</fullName>
    </submittedName>
</protein>
<dbReference type="PANTHER" id="PTHR20898:SF0">
    <property type="entry name" value="DAEDALUS ON 3-RELATED"/>
    <property type="match status" value="1"/>
</dbReference>
<dbReference type="PANTHER" id="PTHR20898">
    <property type="entry name" value="DAEDALUS ON 3-RELATED-RELATED"/>
    <property type="match status" value="1"/>
</dbReference>
<dbReference type="Gene3D" id="2.60.40.770">
    <property type="match status" value="1"/>
</dbReference>
<dbReference type="Proteomes" id="UP000504634">
    <property type="component" value="Unplaced"/>
</dbReference>
<dbReference type="RefSeq" id="XP_030387928.1">
    <property type="nucleotide sequence ID" value="XM_030532068.1"/>
</dbReference>
<evidence type="ECO:0000313" key="1">
    <source>
        <dbReference type="Proteomes" id="UP000504634"/>
    </source>
</evidence>
<dbReference type="OrthoDB" id="8060832at2759"/>
<reference evidence="2" key="1">
    <citation type="submission" date="2025-08" db="UniProtKB">
        <authorList>
            <consortium name="RefSeq"/>
        </authorList>
    </citation>
    <scope>IDENTIFICATION</scope>
    <source>
        <strain evidence="2">11010-0011.00</strain>
        <tissue evidence="2">Whole body</tissue>
    </source>
</reference>